<evidence type="ECO:0000256" key="1">
    <source>
        <dbReference type="ARBA" id="ARBA00022801"/>
    </source>
</evidence>
<dbReference type="EMBL" id="CP047166">
    <property type="protein sequence ID" value="QRF66661.1"/>
    <property type="molecule type" value="Genomic_DNA"/>
</dbReference>
<dbReference type="Gene3D" id="3.10.129.10">
    <property type="entry name" value="Hotdog Thioesterase"/>
    <property type="match status" value="1"/>
</dbReference>
<dbReference type="InterPro" id="IPR003736">
    <property type="entry name" value="PAAI_dom"/>
</dbReference>
<dbReference type="SUPFAM" id="SSF54637">
    <property type="entry name" value="Thioesterase/thiol ester dehydrase-isomerase"/>
    <property type="match status" value="1"/>
</dbReference>
<proteinExistence type="predicted"/>
<dbReference type="CDD" id="cd03443">
    <property type="entry name" value="PaaI_thioesterase"/>
    <property type="match status" value="1"/>
</dbReference>
<organism evidence="3 4">
    <name type="scientific">Ponticoccus alexandrii</name>
    <dbReference type="NCBI Taxonomy" id="1943633"/>
    <lineage>
        <taxon>Bacteria</taxon>
        <taxon>Pseudomonadati</taxon>
        <taxon>Pseudomonadota</taxon>
        <taxon>Alphaproteobacteria</taxon>
        <taxon>Rhodobacterales</taxon>
        <taxon>Roseobacteraceae</taxon>
        <taxon>Ponticoccus</taxon>
    </lineage>
</organism>
<dbReference type="NCBIfam" id="TIGR00369">
    <property type="entry name" value="unchar_dom_1"/>
    <property type="match status" value="1"/>
</dbReference>
<sequence length="141" mass="15248">MALMIEAEEMAGYLDEVFPQVRGMFGIDELTEERLIMRLHVDEQHLRPGGTVSGPSMFGLADVAAYVATMARIGRQALAVTTHCSIDFMRKPAAGVDLLAEARVLKLGRTLSVTDVLLYSEGSDDPVAHASLTYSIPPARG</sequence>
<gene>
    <name evidence="3" type="ORF">GQA70_10275</name>
</gene>
<reference evidence="3 4" key="1">
    <citation type="submission" date="2019-12" db="EMBL/GenBank/DDBJ databases">
        <title>Complete Genome Sequence of a Quorum-Sensing Bacterium,Rhodobacteraceae bacterium C31, Isolated from a marine microalgae symbiotic bacteria.</title>
        <authorList>
            <person name="Zhang Y."/>
        </authorList>
    </citation>
    <scope>NUCLEOTIDE SEQUENCE [LARGE SCALE GENOMIC DNA]</scope>
    <source>
        <strain evidence="3 4">C31</strain>
    </source>
</reference>
<dbReference type="InterPro" id="IPR006683">
    <property type="entry name" value="Thioestr_dom"/>
</dbReference>
<keyword evidence="1" id="KW-0378">Hydrolase</keyword>
<protein>
    <submittedName>
        <fullName evidence="3">Hotdog fold thioesterase</fullName>
    </submittedName>
</protein>
<evidence type="ECO:0000313" key="4">
    <source>
        <dbReference type="Proteomes" id="UP000596387"/>
    </source>
</evidence>
<dbReference type="Proteomes" id="UP000596387">
    <property type="component" value="Chromosome"/>
</dbReference>
<keyword evidence="4" id="KW-1185">Reference proteome</keyword>
<dbReference type="PANTHER" id="PTHR43240">
    <property type="entry name" value="1,4-DIHYDROXY-2-NAPHTHOYL-COA THIOESTERASE 1"/>
    <property type="match status" value="1"/>
</dbReference>
<accession>A0ABX7F9X9</accession>
<dbReference type="Pfam" id="PF03061">
    <property type="entry name" value="4HBT"/>
    <property type="match status" value="1"/>
</dbReference>
<feature type="domain" description="Thioesterase" evidence="2">
    <location>
        <begin position="49"/>
        <end position="123"/>
    </location>
</feature>
<dbReference type="InterPro" id="IPR029069">
    <property type="entry name" value="HotDog_dom_sf"/>
</dbReference>
<evidence type="ECO:0000259" key="2">
    <source>
        <dbReference type="Pfam" id="PF03061"/>
    </source>
</evidence>
<dbReference type="RefSeq" id="WP_023850576.1">
    <property type="nucleotide sequence ID" value="NZ_CP047166.1"/>
</dbReference>
<evidence type="ECO:0000313" key="3">
    <source>
        <dbReference type="EMBL" id="QRF66661.1"/>
    </source>
</evidence>
<dbReference type="PANTHER" id="PTHR43240:SF10">
    <property type="entry name" value="BLL4964 PROTEIN"/>
    <property type="match status" value="1"/>
</dbReference>
<name>A0ABX7F9X9_9RHOB</name>